<proteinExistence type="predicted"/>
<dbReference type="Proteomes" id="UP000298138">
    <property type="component" value="Unassembled WGS sequence"/>
</dbReference>
<evidence type="ECO:0000256" key="1">
    <source>
        <dbReference type="SAM" id="MobiDB-lite"/>
    </source>
</evidence>
<dbReference type="EMBL" id="ML220119">
    <property type="protein sequence ID" value="TGZ81392.1"/>
    <property type="molecule type" value="Genomic_DNA"/>
</dbReference>
<protein>
    <submittedName>
        <fullName evidence="2">Uncharacterized protein</fullName>
    </submittedName>
</protein>
<dbReference type="AlphaFoldDB" id="A0A4S2MXG5"/>
<keyword evidence="3" id="KW-1185">Reference proteome</keyword>
<evidence type="ECO:0000313" key="3">
    <source>
        <dbReference type="Proteomes" id="UP000298138"/>
    </source>
</evidence>
<feature type="compositionally biased region" description="Basic and acidic residues" evidence="1">
    <location>
        <begin position="67"/>
        <end position="95"/>
    </location>
</feature>
<reference evidence="2 3" key="1">
    <citation type="submission" date="2019-04" db="EMBL/GenBank/DDBJ databases">
        <title>Comparative genomics and transcriptomics to analyze fruiting body development in filamentous ascomycetes.</title>
        <authorList>
            <consortium name="DOE Joint Genome Institute"/>
            <person name="Lutkenhaus R."/>
            <person name="Traeger S."/>
            <person name="Breuer J."/>
            <person name="Kuo A."/>
            <person name="Lipzen A."/>
            <person name="Pangilinan J."/>
            <person name="Dilworth D."/>
            <person name="Sandor L."/>
            <person name="Poggeler S."/>
            <person name="Barry K."/>
            <person name="Grigoriev I.V."/>
            <person name="Nowrousian M."/>
        </authorList>
    </citation>
    <scope>NUCLEOTIDE SEQUENCE [LARGE SCALE GENOMIC DNA]</scope>
    <source>
        <strain evidence="2 3">CBS 389.68</strain>
    </source>
</reference>
<sequence length="151" mass="16853">MSFRIRTLMRPRSILLRPAIVTPHKPTPQSIHNRNFTPAPAISGYGDPEQTGQDPANPKVNDPLNETTRREHPGREPVAEGQKGKKTESGSEQHHPHPTINVGKEASGEGNPEVEKHNREFRKGFEHGEKGKDQAVEKDYWSGTGGRDREP</sequence>
<dbReference type="InParanoid" id="A0A4S2MXG5"/>
<name>A0A4S2MXG5_9PEZI</name>
<organism evidence="2 3">
    <name type="scientific">Ascodesmis nigricans</name>
    <dbReference type="NCBI Taxonomy" id="341454"/>
    <lineage>
        <taxon>Eukaryota</taxon>
        <taxon>Fungi</taxon>
        <taxon>Dikarya</taxon>
        <taxon>Ascomycota</taxon>
        <taxon>Pezizomycotina</taxon>
        <taxon>Pezizomycetes</taxon>
        <taxon>Pezizales</taxon>
        <taxon>Ascodesmidaceae</taxon>
        <taxon>Ascodesmis</taxon>
    </lineage>
</organism>
<feature type="compositionally biased region" description="Basic and acidic residues" evidence="1">
    <location>
        <begin position="113"/>
        <end position="151"/>
    </location>
</feature>
<accession>A0A4S2MXG5</accession>
<feature type="region of interest" description="Disordered" evidence="1">
    <location>
        <begin position="19"/>
        <end position="151"/>
    </location>
</feature>
<dbReference type="OrthoDB" id="5428722at2759"/>
<evidence type="ECO:0000313" key="2">
    <source>
        <dbReference type="EMBL" id="TGZ81392.1"/>
    </source>
</evidence>
<feature type="compositionally biased region" description="Polar residues" evidence="1">
    <location>
        <begin position="27"/>
        <end position="36"/>
    </location>
</feature>
<gene>
    <name evidence="2" type="ORF">EX30DRAFT_340677</name>
</gene>